<organism evidence="1 2">
    <name type="scientific">Acidithiobacillus ferrooxidans</name>
    <name type="common">Thiobacillus ferrooxidans</name>
    <dbReference type="NCBI Taxonomy" id="920"/>
    <lineage>
        <taxon>Bacteria</taxon>
        <taxon>Pseudomonadati</taxon>
        <taxon>Pseudomonadota</taxon>
        <taxon>Acidithiobacillia</taxon>
        <taxon>Acidithiobacillales</taxon>
        <taxon>Acidithiobacillaceae</taxon>
        <taxon>Acidithiobacillus</taxon>
    </lineage>
</organism>
<keyword evidence="2" id="KW-1185">Reference proteome</keyword>
<proteinExistence type="predicted"/>
<reference evidence="1 2" key="1">
    <citation type="submission" date="2016-04" db="EMBL/GenBank/DDBJ databases">
        <title>Acidithiobacillus ferrooxidans genome sequencing and assembly.</title>
        <authorList>
            <person name="Zhou Z."/>
        </authorList>
    </citation>
    <scope>NUCLEOTIDE SEQUENCE [LARGE SCALE GENOMIC DNA]</scope>
    <source>
        <strain evidence="1 2">BY0502</strain>
    </source>
</reference>
<name>A0A179BPK6_ACIFR</name>
<gene>
    <name evidence="1" type="ORF">A4H96_01315</name>
</gene>
<evidence type="ECO:0000313" key="1">
    <source>
        <dbReference type="EMBL" id="OAP93225.1"/>
    </source>
</evidence>
<dbReference type="OrthoDB" id="8556159at2"/>
<dbReference type="EMBL" id="LVXZ01000013">
    <property type="protein sequence ID" value="OAP93225.1"/>
    <property type="molecule type" value="Genomic_DNA"/>
</dbReference>
<dbReference type="Proteomes" id="UP000078302">
    <property type="component" value="Unassembled WGS sequence"/>
</dbReference>
<dbReference type="RefSeq" id="WP_064217914.1">
    <property type="nucleotide sequence ID" value="NZ_LVXZ01000013.1"/>
</dbReference>
<protein>
    <recommendedName>
        <fullName evidence="3">PRTRC system protein B</fullName>
    </recommendedName>
</protein>
<evidence type="ECO:0000313" key="2">
    <source>
        <dbReference type="Proteomes" id="UP000078302"/>
    </source>
</evidence>
<dbReference type="InterPro" id="IPR032787">
    <property type="entry name" value="Prok-E2_D"/>
</dbReference>
<dbReference type="AlphaFoldDB" id="A0A179BPK6"/>
<evidence type="ECO:0008006" key="3">
    <source>
        <dbReference type="Google" id="ProtNLM"/>
    </source>
</evidence>
<dbReference type="Pfam" id="PF14460">
    <property type="entry name" value="Prok-E2_D"/>
    <property type="match status" value="1"/>
</dbReference>
<comment type="caution">
    <text evidence="1">The sequence shown here is derived from an EMBL/GenBank/DDBJ whole genome shotgun (WGS) entry which is preliminary data.</text>
</comment>
<dbReference type="InterPro" id="IPR022280">
    <property type="entry name" value="PRTRC_protein-B"/>
</dbReference>
<sequence>MELTIDMGTSQQWQLKHAFLVYTATQSNGYRPSQEVAFVTHNPVRHLGDDQEIGPGKPVSLDTLMQILQHNEEAPVFIDDKVLYKSRSVVMWWVPPHKRSIFFTPGARHNINGPVENTPHPGLVFRLAMRDEDNPLSIAAVKGGNRPTPETQLFYAPYFNIWKSGRVCHGNAPTPDKDATPHCMREWENSFFSSAFSHPNHTGVIKGDIAEFWRQRQGKKLHKFPESVLASFKMDLDTWTKEAPSNGY</sequence>
<dbReference type="NCBIfam" id="TIGR03737">
    <property type="entry name" value="PRTRC_B"/>
    <property type="match status" value="1"/>
</dbReference>
<accession>A0A179BPK6</accession>